<comment type="caution">
    <text evidence="2">The sequence shown here is derived from an EMBL/GenBank/DDBJ whole genome shotgun (WGS) entry which is preliminary data.</text>
</comment>
<protein>
    <submittedName>
        <fullName evidence="2">Metal-dependent hydrolase</fullName>
    </submittedName>
</protein>
<feature type="transmembrane region" description="Helical" evidence="1">
    <location>
        <begin position="12"/>
        <end position="34"/>
    </location>
</feature>
<keyword evidence="1" id="KW-0472">Membrane</keyword>
<accession>A0ABW4XNR8</accession>
<dbReference type="InterPro" id="IPR007404">
    <property type="entry name" value="YdjM-like"/>
</dbReference>
<dbReference type="GO" id="GO:0016787">
    <property type="term" value="F:hydrolase activity"/>
    <property type="evidence" value="ECO:0007669"/>
    <property type="project" value="UniProtKB-KW"/>
</dbReference>
<organism evidence="2 3">
    <name type="scientific">Corallincola platygyrae</name>
    <dbReference type="NCBI Taxonomy" id="1193278"/>
    <lineage>
        <taxon>Bacteria</taxon>
        <taxon>Pseudomonadati</taxon>
        <taxon>Pseudomonadota</taxon>
        <taxon>Gammaproteobacteria</taxon>
        <taxon>Alteromonadales</taxon>
        <taxon>Psychromonadaceae</taxon>
        <taxon>Corallincola</taxon>
    </lineage>
</organism>
<keyword evidence="1" id="KW-0812">Transmembrane</keyword>
<evidence type="ECO:0000256" key="1">
    <source>
        <dbReference type="SAM" id="Phobius"/>
    </source>
</evidence>
<dbReference type="RefSeq" id="WP_345339884.1">
    <property type="nucleotide sequence ID" value="NZ_BAABLI010000012.1"/>
</dbReference>
<evidence type="ECO:0000313" key="3">
    <source>
        <dbReference type="Proteomes" id="UP001597380"/>
    </source>
</evidence>
<evidence type="ECO:0000313" key="2">
    <source>
        <dbReference type="EMBL" id="MFD2097192.1"/>
    </source>
</evidence>
<reference evidence="3" key="1">
    <citation type="journal article" date="2019" name="Int. J. Syst. Evol. Microbiol.">
        <title>The Global Catalogue of Microorganisms (GCM) 10K type strain sequencing project: providing services to taxonomists for standard genome sequencing and annotation.</title>
        <authorList>
            <consortium name="The Broad Institute Genomics Platform"/>
            <consortium name="The Broad Institute Genome Sequencing Center for Infectious Disease"/>
            <person name="Wu L."/>
            <person name="Ma J."/>
        </authorList>
    </citation>
    <scope>NUCLEOTIDE SEQUENCE [LARGE SCALE GENOMIC DNA]</scope>
    <source>
        <strain evidence="3">CGMCC 1.10992</strain>
    </source>
</reference>
<dbReference type="Proteomes" id="UP001597380">
    <property type="component" value="Unassembled WGS sequence"/>
</dbReference>
<gene>
    <name evidence="2" type="ORF">ACFSJ3_14445</name>
</gene>
<dbReference type="Pfam" id="PF04307">
    <property type="entry name" value="YdjM"/>
    <property type="match status" value="1"/>
</dbReference>
<name>A0ABW4XNR8_9GAMM</name>
<proteinExistence type="predicted"/>
<feature type="transmembrane region" description="Helical" evidence="1">
    <location>
        <begin position="86"/>
        <end position="108"/>
    </location>
</feature>
<feature type="transmembrane region" description="Helical" evidence="1">
    <location>
        <begin position="54"/>
        <end position="74"/>
    </location>
</feature>
<keyword evidence="3" id="KW-1185">Reference proteome</keyword>
<keyword evidence="1" id="KW-1133">Transmembrane helix</keyword>
<dbReference type="EMBL" id="JBHUHT010000016">
    <property type="protein sequence ID" value="MFD2097192.1"/>
    <property type="molecule type" value="Genomic_DNA"/>
</dbReference>
<sequence length="164" mass="18053">MPFTPVHMGPGIAIKALMQGSFSLMVFGWTQIVMDIQPLIVLISGEGHLHGFTHTYIGAVLIAAIAALTGKYLSELGLKLMGLIQYLPISWWVSVISALVGSFSHVLLDSIMHADVEPFFPFTKSNDFLGLISVSLLHKLCYYCGLAGALLYFPVVWFRTRYSS</sequence>
<feature type="transmembrane region" description="Helical" evidence="1">
    <location>
        <begin position="128"/>
        <end position="158"/>
    </location>
</feature>
<keyword evidence="2" id="KW-0378">Hydrolase</keyword>